<evidence type="ECO:0000256" key="3">
    <source>
        <dbReference type="PROSITE-ProRule" id="PRU00023"/>
    </source>
</evidence>
<feature type="region of interest" description="Disordered" evidence="4">
    <location>
        <begin position="323"/>
        <end position="349"/>
    </location>
</feature>
<organism evidence="5 6">
    <name type="scientific">Cymbomonas tetramitiformis</name>
    <dbReference type="NCBI Taxonomy" id="36881"/>
    <lineage>
        <taxon>Eukaryota</taxon>
        <taxon>Viridiplantae</taxon>
        <taxon>Chlorophyta</taxon>
        <taxon>Pyramimonadophyceae</taxon>
        <taxon>Pyramimonadales</taxon>
        <taxon>Pyramimonadaceae</taxon>
        <taxon>Cymbomonas</taxon>
    </lineage>
</organism>
<dbReference type="PANTHER" id="PTHR24201">
    <property type="entry name" value="ANK_REP_REGION DOMAIN-CONTAINING PROTEIN"/>
    <property type="match status" value="1"/>
</dbReference>
<name>A0AAE0KX90_9CHLO</name>
<sequence length="358" mass="38498">MDRLQRRGNLVYEYEVNDQVARRASYYAKFPLEKSGGKPLSSALGALLGQTDAPSHRNAKLWGAASRLAISWGQAMGSAREGNASHLETLLQADAFRVHTQRDGGWTLLMSAACEGNTPAVRILLEAGADPDARTEDGWTAAIGAAANGHMDTLQLLLDSGADAFAQMVDGWGLREACQCVPQLLAVLQRAQSIKPHNRCDALMAATRETQLALLERHGGARGLAEAHWSSTVRSLLASQKVLKQRSATAGWGREATQEEPAGRRVRVQGLITFTSLNGQTGRCSTSETAGRRMVRLDAPQWHSEDTKGGLVSLLTSCLVPIGASPAPTRKRQPASYQRSPRGEARPVPLCCRDATIG</sequence>
<dbReference type="Proteomes" id="UP001190700">
    <property type="component" value="Unassembled WGS sequence"/>
</dbReference>
<comment type="caution">
    <text evidence="5">The sequence shown here is derived from an EMBL/GenBank/DDBJ whole genome shotgun (WGS) entry which is preliminary data.</text>
</comment>
<dbReference type="PROSITE" id="PS50297">
    <property type="entry name" value="ANK_REP_REGION"/>
    <property type="match status" value="2"/>
</dbReference>
<evidence type="ECO:0000256" key="1">
    <source>
        <dbReference type="ARBA" id="ARBA00022737"/>
    </source>
</evidence>
<keyword evidence="2 3" id="KW-0040">ANK repeat</keyword>
<dbReference type="SUPFAM" id="SSF48403">
    <property type="entry name" value="Ankyrin repeat"/>
    <property type="match status" value="1"/>
</dbReference>
<feature type="repeat" description="ANK" evidence="3">
    <location>
        <begin position="104"/>
        <end position="136"/>
    </location>
</feature>
<evidence type="ECO:0000256" key="4">
    <source>
        <dbReference type="SAM" id="MobiDB-lite"/>
    </source>
</evidence>
<evidence type="ECO:0000313" key="5">
    <source>
        <dbReference type="EMBL" id="KAK3264047.1"/>
    </source>
</evidence>
<evidence type="ECO:0000256" key="2">
    <source>
        <dbReference type="ARBA" id="ARBA00023043"/>
    </source>
</evidence>
<reference evidence="5 6" key="1">
    <citation type="journal article" date="2015" name="Genome Biol. Evol.">
        <title>Comparative Genomics of a Bacterivorous Green Alga Reveals Evolutionary Causalities and Consequences of Phago-Mixotrophic Mode of Nutrition.</title>
        <authorList>
            <person name="Burns J.A."/>
            <person name="Paasch A."/>
            <person name="Narechania A."/>
            <person name="Kim E."/>
        </authorList>
    </citation>
    <scope>NUCLEOTIDE SEQUENCE [LARGE SCALE GENOMIC DNA]</scope>
    <source>
        <strain evidence="5 6">PLY_AMNH</strain>
    </source>
</reference>
<proteinExistence type="predicted"/>
<dbReference type="AlphaFoldDB" id="A0AAE0KX90"/>
<gene>
    <name evidence="5" type="ORF">CYMTET_27187</name>
</gene>
<dbReference type="Gene3D" id="1.25.40.20">
    <property type="entry name" value="Ankyrin repeat-containing domain"/>
    <property type="match status" value="1"/>
</dbReference>
<protein>
    <submittedName>
        <fullName evidence="5">Uncharacterized protein</fullName>
    </submittedName>
</protein>
<dbReference type="InterPro" id="IPR036770">
    <property type="entry name" value="Ankyrin_rpt-contain_sf"/>
</dbReference>
<feature type="repeat" description="ANK" evidence="3">
    <location>
        <begin position="137"/>
        <end position="163"/>
    </location>
</feature>
<dbReference type="Pfam" id="PF12796">
    <property type="entry name" value="Ank_2"/>
    <property type="match status" value="1"/>
</dbReference>
<keyword evidence="6" id="KW-1185">Reference proteome</keyword>
<evidence type="ECO:0000313" key="6">
    <source>
        <dbReference type="Proteomes" id="UP001190700"/>
    </source>
</evidence>
<dbReference type="PROSITE" id="PS50088">
    <property type="entry name" value="ANK_REPEAT"/>
    <property type="match status" value="2"/>
</dbReference>
<dbReference type="InterPro" id="IPR050776">
    <property type="entry name" value="Ank_Repeat/CDKN_Inhibitor"/>
</dbReference>
<dbReference type="EMBL" id="LGRX02014826">
    <property type="protein sequence ID" value="KAK3264047.1"/>
    <property type="molecule type" value="Genomic_DNA"/>
</dbReference>
<accession>A0AAE0KX90</accession>
<keyword evidence="1" id="KW-0677">Repeat</keyword>
<dbReference type="InterPro" id="IPR002110">
    <property type="entry name" value="Ankyrin_rpt"/>
</dbReference>
<dbReference type="SMART" id="SM00248">
    <property type="entry name" value="ANK"/>
    <property type="match status" value="2"/>
</dbReference>